<dbReference type="EMBL" id="WIXP02000014">
    <property type="protein sequence ID" value="KAF6200271.1"/>
    <property type="molecule type" value="Genomic_DNA"/>
</dbReference>
<keyword evidence="2" id="KW-1185">Reference proteome</keyword>
<dbReference type="Proteomes" id="UP000466442">
    <property type="component" value="Unassembled WGS sequence"/>
</dbReference>
<evidence type="ECO:0000313" key="1">
    <source>
        <dbReference type="EMBL" id="KAF6200271.1"/>
    </source>
</evidence>
<comment type="caution">
    <text evidence="1">The sequence shown here is derived from an EMBL/GenBank/DDBJ whole genome shotgun (WGS) entry which is preliminary data.</text>
</comment>
<evidence type="ECO:0000313" key="2">
    <source>
        <dbReference type="Proteomes" id="UP000466442"/>
    </source>
</evidence>
<reference evidence="1" key="1">
    <citation type="journal article" date="2021" name="Mol. Ecol. Resour.">
        <title>Apolygus lucorum genome provides insights into omnivorousness and mesophyll feeding.</title>
        <authorList>
            <person name="Liu Y."/>
            <person name="Liu H."/>
            <person name="Wang H."/>
            <person name="Huang T."/>
            <person name="Liu B."/>
            <person name="Yang B."/>
            <person name="Yin L."/>
            <person name="Li B."/>
            <person name="Zhang Y."/>
            <person name="Zhang S."/>
            <person name="Jiang F."/>
            <person name="Zhang X."/>
            <person name="Ren Y."/>
            <person name="Wang B."/>
            <person name="Wang S."/>
            <person name="Lu Y."/>
            <person name="Wu K."/>
            <person name="Fan W."/>
            <person name="Wang G."/>
        </authorList>
    </citation>
    <scope>NUCLEOTIDE SEQUENCE</scope>
    <source>
        <strain evidence="1">12Hb</strain>
    </source>
</reference>
<organism evidence="1 2">
    <name type="scientific">Apolygus lucorum</name>
    <name type="common">Small green plant bug</name>
    <name type="synonym">Lygocoris lucorum</name>
    <dbReference type="NCBI Taxonomy" id="248454"/>
    <lineage>
        <taxon>Eukaryota</taxon>
        <taxon>Metazoa</taxon>
        <taxon>Ecdysozoa</taxon>
        <taxon>Arthropoda</taxon>
        <taxon>Hexapoda</taxon>
        <taxon>Insecta</taxon>
        <taxon>Pterygota</taxon>
        <taxon>Neoptera</taxon>
        <taxon>Paraneoptera</taxon>
        <taxon>Hemiptera</taxon>
        <taxon>Heteroptera</taxon>
        <taxon>Panheteroptera</taxon>
        <taxon>Cimicomorpha</taxon>
        <taxon>Miridae</taxon>
        <taxon>Mirini</taxon>
        <taxon>Apolygus</taxon>
    </lineage>
</organism>
<dbReference type="AlphaFoldDB" id="A0A6A4JBF9"/>
<proteinExistence type="predicted"/>
<protein>
    <submittedName>
        <fullName evidence="1">Uncharacterized protein</fullName>
    </submittedName>
</protein>
<sequence>MRMVCNFGIFRAVRSHCRGEKIVVCAHHPPSAGWLDLGSRTSLEHHVVTRKPKSGTARIRWEMIHRIPVQPNMNRIGT</sequence>
<gene>
    <name evidence="1" type="ORF">GE061_006574</name>
</gene>
<name>A0A6A4JBF9_APOLU</name>
<accession>A0A6A4JBF9</accession>